<sequence>MSASETNPSEVAFGHMPILEPLLPPTAADTQHPQPPRHRVPSSNTDLAGAAVASAHGNITRLVKSRVKHWTATFTIVDWISVFIPAAGWLSKYKWDKWLTADLIAGITVGIMAVPEAISYANLAGLPSEFGMTATLVPCIIYALFGSSRQLAVGPVAMMCLLLSSGMIDNIDGQYDNEDPNRPANPEAQHAYNTAAIQISLIAGLMFLAAGALHLGFLTQFLSHSVISGFATGASRVPDSSVKYFLGVEISRHWSVVGTTEAILRHEPEWEWQEAAMGLTFLAIVVTMKHFGRQKKKWAWMRSAGPLLVTVLGIASVWAFGLDKKGIKTVGKVEAGLPRIYVQRWFPLHDPQPKVLTAGIITLVALMESIAVAKTLADRNNYSISPNRELVGLGMANAAGAVFGACPVSGSFSRSAVSNDSGARTGLTAVFTGALVAFVMAFIMPVFALLPMNVLAAIITASLFSNLEISESTYLFKINKLDWVVWMTSFLGTVFLGVEIGLSLAIGLALLLVIYESAFPGVPILGRLPESTIYRNKDQYPNAEVDDRVTVMRIDAPIYFANVEYILDFVRSGHQKEQDPDDESCAILATEGLRFLVIDMSAVTYIDTAGLRGLEALLGILQANDIQLLLANPSHVVMTMMDSSGLTDLIGREHLFVEVHDAVQHAHEDIERISMELRNRPQAPRAGSISLHGRPSIEYLNKMI</sequence>
<keyword evidence="9" id="KW-1185">Reference proteome</keyword>
<feature type="domain" description="STAS" evidence="7">
    <location>
        <begin position="539"/>
        <end position="666"/>
    </location>
</feature>
<reference evidence="8 9" key="1">
    <citation type="journal article" date="2024" name="Nat. Commun.">
        <title>Phylogenomics reveals the evolutionary origins of lichenization in chlorophyte algae.</title>
        <authorList>
            <person name="Puginier C."/>
            <person name="Libourel C."/>
            <person name="Otte J."/>
            <person name="Skaloud P."/>
            <person name="Haon M."/>
            <person name="Grisel S."/>
            <person name="Petersen M."/>
            <person name="Berrin J.G."/>
            <person name="Delaux P.M."/>
            <person name="Dal Grande F."/>
            <person name="Keller J."/>
        </authorList>
    </citation>
    <scope>NUCLEOTIDE SEQUENCE [LARGE SCALE GENOMIC DNA]</scope>
    <source>
        <strain evidence="8 9">SAG 2523</strain>
    </source>
</reference>
<feature type="transmembrane region" description="Helical" evidence="6">
    <location>
        <begin position="103"/>
        <end position="123"/>
    </location>
</feature>
<dbReference type="InterPro" id="IPR011547">
    <property type="entry name" value="SLC26A/SulP_dom"/>
</dbReference>
<protein>
    <recommendedName>
        <fullName evidence="7">STAS domain-containing protein</fullName>
    </recommendedName>
</protein>
<dbReference type="Pfam" id="PF01740">
    <property type="entry name" value="STAS"/>
    <property type="match status" value="1"/>
</dbReference>
<comment type="caution">
    <text evidence="8">The sequence shown here is derived from an EMBL/GenBank/DDBJ whole genome shotgun (WGS) entry which is preliminary data.</text>
</comment>
<evidence type="ECO:0000313" key="9">
    <source>
        <dbReference type="Proteomes" id="UP001485043"/>
    </source>
</evidence>
<dbReference type="PANTHER" id="PTHR11814">
    <property type="entry name" value="SULFATE TRANSPORTER"/>
    <property type="match status" value="1"/>
</dbReference>
<feature type="transmembrane region" description="Helical" evidence="6">
    <location>
        <begin position="355"/>
        <end position="377"/>
    </location>
</feature>
<evidence type="ECO:0000256" key="3">
    <source>
        <dbReference type="ARBA" id="ARBA00022989"/>
    </source>
</evidence>
<dbReference type="AlphaFoldDB" id="A0AAW1T6H4"/>
<evidence type="ECO:0000256" key="1">
    <source>
        <dbReference type="ARBA" id="ARBA00004141"/>
    </source>
</evidence>
<feature type="transmembrane region" description="Helical" evidence="6">
    <location>
        <begin position="430"/>
        <end position="463"/>
    </location>
</feature>
<dbReference type="CDD" id="cd07042">
    <property type="entry name" value="STAS_SulP_like_sulfate_transporter"/>
    <property type="match status" value="1"/>
</dbReference>
<evidence type="ECO:0000256" key="2">
    <source>
        <dbReference type="ARBA" id="ARBA00022692"/>
    </source>
</evidence>
<dbReference type="Pfam" id="PF00916">
    <property type="entry name" value="Sulfate_transp"/>
    <property type="match status" value="1"/>
</dbReference>
<accession>A0AAW1T6H4</accession>
<dbReference type="SUPFAM" id="SSF52091">
    <property type="entry name" value="SpoIIaa-like"/>
    <property type="match status" value="1"/>
</dbReference>
<name>A0AAW1T6H4_9CHLO</name>
<feature type="transmembrane region" description="Helical" evidence="6">
    <location>
        <begin position="192"/>
        <end position="215"/>
    </location>
</feature>
<dbReference type="GO" id="GO:0055085">
    <property type="term" value="P:transmembrane transport"/>
    <property type="evidence" value="ECO:0007669"/>
    <property type="project" value="InterPro"/>
</dbReference>
<dbReference type="Gene3D" id="3.30.750.24">
    <property type="entry name" value="STAS domain"/>
    <property type="match status" value="1"/>
</dbReference>
<dbReference type="InterPro" id="IPR001902">
    <property type="entry name" value="SLC26A/SulP_fam"/>
</dbReference>
<gene>
    <name evidence="8" type="ORF">WJX84_007131</name>
</gene>
<feature type="transmembrane region" description="Helical" evidence="6">
    <location>
        <begin position="389"/>
        <end position="410"/>
    </location>
</feature>
<organism evidence="8 9">
    <name type="scientific">Apatococcus fuscideae</name>
    <dbReference type="NCBI Taxonomy" id="2026836"/>
    <lineage>
        <taxon>Eukaryota</taxon>
        <taxon>Viridiplantae</taxon>
        <taxon>Chlorophyta</taxon>
        <taxon>core chlorophytes</taxon>
        <taxon>Trebouxiophyceae</taxon>
        <taxon>Chlorellales</taxon>
        <taxon>Chlorellaceae</taxon>
        <taxon>Apatococcus</taxon>
    </lineage>
</organism>
<evidence type="ECO:0000256" key="4">
    <source>
        <dbReference type="ARBA" id="ARBA00023136"/>
    </source>
</evidence>
<dbReference type="Proteomes" id="UP001485043">
    <property type="component" value="Unassembled WGS sequence"/>
</dbReference>
<dbReference type="InterPro" id="IPR036513">
    <property type="entry name" value="STAS_dom_sf"/>
</dbReference>
<keyword evidence="4 6" id="KW-0472">Membrane</keyword>
<keyword evidence="3 6" id="KW-1133">Transmembrane helix</keyword>
<feature type="transmembrane region" description="Helical" evidence="6">
    <location>
        <begin position="484"/>
        <end position="515"/>
    </location>
</feature>
<feature type="region of interest" description="Disordered" evidence="5">
    <location>
        <begin position="24"/>
        <end position="44"/>
    </location>
</feature>
<dbReference type="EMBL" id="JALJOV010000394">
    <property type="protein sequence ID" value="KAK9864089.1"/>
    <property type="molecule type" value="Genomic_DNA"/>
</dbReference>
<feature type="transmembrane region" description="Helical" evidence="6">
    <location>
        <begin position="70"/>
        <end position="91"/>
    </location>
</feature>
<evidence type="ECO:0000259" key="7">
    <source>
        <dbReference type="PROSITE" id="PS50801"/>
    </source>
</evidence>
<evidence type="ECO:0000256" key="5">
    <source>
        <dbReference type="SAM" id="MobiDB-lite"/>
    </source>
</evidence>
<feature type="transmembrane region" description="Helical" evidence="6">
    <location>
        <begin position="130"/>
        <end position="146"/>
    </location>
</feature>
<dbReference type="InterPro" id="IPR002645">
    <property type="entry name" value="STAS_dom"/>
</dbReference>
<dbReference type="NCBIfam" id="TIGR00815">
    <property type="entry name" value="sulP"/>
    <property type="match status" value="1"/>
</dbReference>
<proteinExistence type="predicted"/>
<keyword evidence="2 6" id="KW-0812">Transmembrane</keyword>
<dbReference type="GO" id="GO:0016020">
    <property type="term" value="C:membrane"/>
    <property type="evidence" value="ECO:0007669"/>
    <property type="project" value="UniProtKB-SubCell"/>
</dbReference>
<dbReference type="PROSITE" id="PS50801">
    <property type="entry name" value="STAS"/>
    <property type="match status" value="1"/>
</dbReference>
<evidence type="ECO:0000256" key="6">
    <source>
        <dbReference type="SAM" id="Phobius"/>
    </source>
</evidence>
<feature type="transmembrane region" description="Helical" evidence="6">
    <location>
        <begin position="152"/>
        <end position="171"/>
    </location>
</feature>
<feature type="transmembrane region" description="Helical" evidence="6">
    <location>
        <begin position="304"/>
        <end position="322"/>
    </location>
</feature>
<comment type="subcellular location">
    <subcellularLocation>
        <location evidence="1">Membrane</location>
        <topology evidence="1">Multi-pass membrane protein</topology>
    </subcellularLocation>
</comment>
<evidence type="ECO:0000313" key="8">
    <source>
        <dbReference type="EMBL" id="KAK9864089.1"/>
    </source>
</evidence>